<accession>A0A4Y6UT28</accession>
<keyword evidence="1 4" id="KW-0963">Cytoplasm</keyword>
<comment type="function">
    <text evidence="4">Acts as an anti-CsrA protein, binds CsrA and prevents it from repressing translation of its target genes, one of which is flagellin. Binds to flagellin and participates in the assembly of the flagellum.</text>
</comment>
<keyword evidence="5" id="KW-0966">Cell projection</keyword>
<reference evidence="5 6" key="1">
    <citation type="submission" date="2019-06" db="EMBL/GenBank/DDBJ databases">
        <title>Saccharibacillus brassicae sp. nov., an endophytic bacterium isolated from Chinese cabbage seeds (Brassica pekinensis).</title>
        <authorList>
            <person name="Jiang L."/>
            <person name="Lee J."/>
            <person name="Kim S.W."/>
        </authorList>
    </citation>
    <scope>NUCLEOTIDE SEQUENCE [LARGE SCALE GENOMIC DNA]</scope>
    <source>
        <strain evidence="6">KCTC 43072 / ATSA2</strain>
    </source>
</reference>
<keyword evidence="2 4" id="KW-1005">Bacterial flagellum biogenesis</keyword>
<comment type="similarity">
    <text evidence="4">Belongs to the FliW family.</text>
</comment>
<evidence type="ECO:0000256" key="2">
    <source>
        <dbReference type="ARBA" id="ARBA00022795"/>
    </source>
</evidence>
<dbReference type="GO" id="GO:0044780">
    <property type="term" value="P:bacterial-type flagellum assembly"/>
    <property type="evidence" value="ECO:0007669"/>
    <property type="project" value="UniProtKB-UniRule"/>
</dbReference>
<keyword evidence="3 4" id="KW-0810">Translation regulation</keyword>
<dbReference type="SUPFAM" id="SSF141457">
    <property type="entry name" value="BH3618-like"/>
    <property type="match status" value="1"/>
</dbReference>
<dbReference type="Gene3D" id="2.30.290.10">
    <property type="entry name" value="BH3618-like"/>
    <property type="match status" value="1"/>
</dbReference>
<dbReference type="Proteomes" id="UP000316968">
    <property type="component" value="Chromosome"/>
</dbReference>
<evidence type="ECO:0000313" key="6">
    <source>
        <dbReference type="Proteomes" id="UP000316968"/>
    </source>
</evidence>
<organism evidence="5 6">
    <name type="scientific">Saccharibacillus brassicae</name>
    <dbReference type="NCBI Taxonomy" id="2583377"/>
    <lineage>
        <taxon>Bacteria</taxon>
        <taxon>Bacillati</taxon>
        <taxon>Bacillota</taxon>
        <taxon>Bacilli</taxon>
        <taxon>Bacillales</taxon>
        <taxon>Paenibacillaceae</taxon>
        <taxon>Saccharibacillus</taxon>
    </lineage>
</organism>
<dbReference type="KEGG" id="saca:FFV09_08320"/>
<evidence type="ECO:0000256" key="1">
    <source>
        <dbReference type="ARBA" id="ARBA00022490"/>
    </source>
</evidence>
<dbReference type="OrthoDB" id="9801235at2"/>
<evidence type="ECO:0000256" key="4">
    <source>
        <dbReference type="HAMAP-Rule" id="MF_01185"/>
    </source>
</evidence>
<dbReference type="GO" id="GO:0005737">
    <property type="term" value="C:cytoplasm"/>
    <property type="evidence" value="ECO:0007669"/>
    <property type="project" value="UniProtKB-SubCell"/>
</dbReference>
<dbReference type="HAMAP" id="MF_01185">
    <property type="entry name" value="FliW"/>
    <property type="match status" value="1"/>
</dbReference>
<keyword evidence="4" id="KW-0143">Chaperone</keyword>
<sequence length="151" mass="17081">MIIETATLGSTEITVEQIYHFEKGIPGFDEETEFALIPVEDSPFFHFQSLKEKHLSFLLVDPFVFFPEYEFELGSSEKEALGIHSDVVVRSIVTLHEEVEKSTMNILAPIVLNPKKRKGLQVVLHNSSYPTKHLLWPSELESAINPVEGGE</sequence>
<proteinExistence type="inferred from homology"/>
<dbReference type="AlphaFoldDB" id="A0A4Y6UT28"/>
<dbReference type="RefSeq" id="WP_141447402.1">
    <property type="nucleotide sequence ID" value="NZ_CP041217.1"/>
</dbReference>
<dbReference type="PANTHER" id="PTHR39190:SF1">
    <property type="entry name" value="FLAGELLAR ASSEMBLY FACTOR FLIW"/>
    <property type="match status" value="1"/>
</dbReference>
<dbReference type="NCBIfam" id="NF009793">
    <property type="entry name" value="PRK13285.1-1"/>
    <property type="match status" value="1"/>
</dbReference>
<comment type="subunit">
    <text evidence="4">Interacts with translational regulator CsrA and flagellin(s).</text>
</comment>
<keyword evidence="5" id="KW-0969">Cilium</keyword>
<dbReference type="InterPro" id="IPR003775">
    <property type="entry name" value="Flagellar_assembly_factor_FliW"/>
</dbReference>
<dbReference type="PANTHER" id="PTHR39190">
    <property type="entry name" value="FLAGELLAR ASSEMBLY FACTOR FLIW"/>
    <property type="match status" value="1"/>
</dbReference>
<evidence type="ECO:0000256" key="3">
    <source>
        <dbReference type="ARBA" id="ARBA00022845"/>
    </source>
</evidence>
<name>A0A4Y6UT28_SACBS</name>
<keyword evidence="6" id="KW-1185">Reference proteome</keyword>
<evidence type="ECO:0000313" key="5">
    <source>
        <dbReference type="EMBL" id="QDH20853.1"/>
    </source>
</evidence>
<dbReference type="Pfam" id="PF02623">
    <property type="entry name" value="FliW"/>
    <property type="match status" value="1"/>
</dbReference>
<keyword evidence="5" id="KW-0282">Flagellum</keyword>
<protein>
    <recommendedName>
        <fullName evidence="4">Flagellar assembly factor FliW</fullName>
    </recommendedName>
</protein>
<dbReference type="InterPro" id="IPR024046">
    <property type="entry name" value="Flagellar_assmbl_FliW_dom_sf"/>
</dbReference>
<comment type="subcellular location">
    <subcellularLocation>
        <location evidence="4">Cytoplasm</location>
    </subcellularLocation>
</comment>
<dbReference type="EMBL" id="CP041217">
    <property type="protein sequence ID" value="QDH20853.1"/>
    <property type="molecule type" value="Genomic_DNA"/>
</dbReference>
<gene>
    <name evidence="4" type="primary">fliW</name>
    <name evidence="5" type="ORF">FFV09_08320</name>
</gene>
<dbReference type="GO" id="GO:0006417">
    <property type="term" value="P:regulation of translation"/>
    <property type="evidence" value="ECO:0007669"/>
    <property type="project" value="UniProtKB-KW"/>
</dbReference>